<proteinExistence type="predicted"/>
<name>A0A4R9A4W8_9MICO</name>
<dbReference type="Proteomes" id="UP000297447">
    <property type="component" value="Unassembled WGS sequence"/>
</dbReference>
<dbReference type="EMBL" id="SOHE01000031">
    <property type="protein sequence ID" value="TFD52139.1"/>
    <property type="molecule type" value="Genomic_DNA"/>
</dbReference>
<gene>
    <name evidence="1" type="ORF">E3T55_07075</name>
</gene>
<organism evidence="1 2">
    <name type="scientific">Cryobacterium frigoriphilum</name>
    <dbReference type="NCBI Taxonomy" id="1259150"/>
    <lineage>
        <taxon>Bacteria</taxon>
        <taxon>Bacillati</taxon>
        <taxon>Actinomycetota</taxon>
        <taxon>Actinomycetes</taxon>
        <taxon>Micrococcales</taxon>
        <taxon>Microbacteriaceae</taxon>
        <taxon>Cryobacterium</taxon>
    </lineage>
</organism>
<accession>A0A4R9A4W8</accession>
<dbReference type="Gene3D" id="2.120.10.30">
    <property type="entry name" value="TolB, C-terminal domain"/>
    <property type="match status" value="1"/>
</dbReference>
<evidence type="ECO:0000313" key="1">
    <source>
        <dbReference type="EMBL" id="TFD52139.1"/>
    </source>
</evidence>
<dbReference type="SUPFAM" id="SSF82171">
    <property type="entry name" value="DPP6 N-terminal domain-like"/>
    <property type="match status" value="1"/>
</dbReference>
<dbReference type="InterPro" id="IPR011042">
    <property type="entry name" value="6-blade_b-propeller_TolB-like"/>
</dbReference>
<dbReference type="RefSeq" id="WP_134518877.1">
    <property type="nucleotide sequence ID" value="NZ_SOHE01000031.1"/>
</dbReference>
<protein>
    <recommendedName>
        <fullName evidence="3">TolB-like translocation protein</fullName>
    </recommendedName>
</protein>
<sequence length="349" mass="36551">MAPLGLRARWTVVTVAAIVLFGAAAAFGIAAFSDYQRQQAKPSGMLTAEAGSAGIAAVAGSEADVARIVFRNTALGADYGFVAAVPLTDPRGARVVTDVSCDRVYATNEYEMCLRVNRGVVTTFSADLLDGNGALVKSWPLPGMPSRTRISADSTLVSFSAFITGESYSTIGFAIATQIAEVNGPDSGTLEDFALTVGGKPVTAADRNIWGVTFTSDANVFYATAASGGRTWLVRGDRAARTLVAVRDGVECPSISPDGTRIAYKKVVSTSPTTTWTVAVLDLATNEEVVIPEPNSVDDQVEWLNDSTVIYGLLRADDSGASDVWSAPSDGSSAPTLLIEHAWSPAVIR</sequence>
<keyword evidence="2" id="KW-1185">Reference proteome</keyword>
<comment type="caution">
    <text evidence="1">The sequence shown here is derived from an EMBL/GenBank/DDBJ whole genome shotgun (WGS) entry which is preliminary data.</text>
</comment>
<reference evidence="1 2" key="1">
    <citation type="submission" date="2019-03" db="EMBL/GenBank/DDBJ databases">
        <title>Genomics of glacier-inhabiting Cryobacterium strains.</title>
        <authorList>
            <person name="Liu Q."/>
            <person name="Xin Y.-H."/>
        </authorList>
    </citation>
    <scope>NUCLEOTIDE SEQUENCE [LARGE SCALE GENOMIC DNA]</scope>
    <source>
        <strain evidence="1 2">Hh14</strain>
    </source>
</reference>
<dbReference type="AlphaFoldDB" id="A0A4R9A4W8"/>
<dbReference type="OrthoDB" id="9808778at2"/>
<evidence type="ECO:0008006" key="3">
    <source>
        <dbReference type="Google" id="ProtNLM"/>
    </source>
</evidence>
<evidence type="ECO:0000313" key="2">
    <source>
        <dbReference type="Proteomes" id="UP000297447"/>
    </source>
</evidence>